<sequence length="597" mass="66916">MLLQKPAFLLFYHARAAEASFGEWLGVLWHGLSLDCTVAGYVTAFPVLVVLASFWIPLSQRVWRIVLTVYFSLIALVTAAIFAVDLNLYGYWGFRLDGSVLIYLSDPGEALASASWGEVLRQILIMLVYAGAMIWSYRWILRLFRVEPVPLRGRIVPTVAALLIGGLTFLAIRGGVTVATANVSKVYFSSNMFLNHAATNPVFSFLSSVGDNENYAEAYPFFEEERRKTLFEELRGNRPGADAGTPRLLRSDRPNVVLILLESFGRTIMDETVNGEPVMPNMQRFKREGVWFENFFANSFRTDRGQVAVLCGFPAQTTMSIMKLPRKSATLPSLARSLGREGYRSVFMYGGDLNFTNQASFMYSTGWEELIWQKDMQLDAPTSKWGYADDVVVDLFGDEVEALGRAEQPFLAGLLTLSSHEPFEVPFAKFDDKLLNAMAFSDAQIGRLIDRLRESPVWNNLLVVLVADHGYPYPYDLAYNAPLRHRIPMIWLGGALATASRTVDTYASQIDICATLLAQMGLPHDEFDYSKNIFGATPPHKFGYYCFSDGFGVIDADGETVYDNTGETVLFQTGPQSERLEWGKAMLQTTYEDIGRR</sequence>
<dbReference type="PANTHER" id="PTHR47371:SF3">
    <property type="entry name" value="PHOSPHOGLYCEROL TRANSFERASE I"/>
    <property type="match status" value="1"/>
</dbReference>
<keyword evidence="4 9" id="KW-1133">Transmembrane helix</keyword>
<feature type="binding site" evidence="8">
    <location>
        <position position="262"/>
    </location>
    <ligand>
        <name>Mn(2+)</name>
        <dbReference type="ChEBI" id="CHEBI:29035"/>
    </ligand>
</feature>
<dbReference type="GO" id="GO:0005886">
    <property type="term" value="C:plasma membrane"/>
    <property type="evidence" value="ECO:0007669"/>
    <property type="project" value="UniProtKB-SubCell"/>
</dbReference>
<feature type="transmembrane region" description="Helical" evidence="9">
    <location>
        <begin position="38"/>
        <end position="58"/>
    </location>
</feature>
<comment type="caution">
    <text evidence="11">The sequence shown here is derived from an EMBL/GenBank/DDBJ whole genome shotgun (WGS) entry which is preliminary data.</text>
</comment>
<evidence type="ECO:0000256" key="5">
    <source>
        <dbReference type="ARBA" id="ARBA00023136"/>
    </source>
</evidence>
<evidence type="ECO:0000259" key="10">
    <source>
        <dbReference type="Pfam" id="PF00884"/>
    </source>
</evidence>
<organism evidence="11 12">
    <name type="scientific">Alistipes putredinis</name>
    <dbReference type="NCBI Taxonomy" id="28117"/>
    <lineage>
        <taxon>Bacteria</taxon>
        <taxon>Pseudomonadati</taxon>
        <taxon>Bacteroidota</taxon>
        <taxon>Bacteroidia</taxon>
        <taxon>Bacteroidales</taxon>
        <taxon>Rikenellaceae</taxon>
        <taxon>Alistipes</taxon>
    </lineage>
</organism>
<feature type="active site" evidence="6">
    <location>
        <position position="302"/>
    </location>
</feature>
<feature type="binding site" evidence="8">
    <location>
        <position position="302"/>
    </location>
    <ligand>
        <name>Mn(2+)</name>
        <dbReference type="ChEBI" id="CHEBI:29035"/>
    </ligand>
</feature>
<evidence type="ECO:0000313" key="12">
    <source>
        <dbReference type="Proteomes" id="UP000187417"/>
    </source>
</evidence>
<dbReference type="SUPFAM" id="SSF53649">
    <property type="entry name" value="Alkaline phosphatase-like"/>
    <property type="match status" value="1"/>
</dbReference>
<dbReference type="CDD" id="cd16015">
    <property type="entry name" value="LTA_synthase"/>
    <property type="match status" value="1"/>
</dbReference>
<evidence type="ECO:0000256" key="6">
    <source>
        <dbReference type="PIRSR" id="PIRSR005091-1"/>
    </source>
</evidence>
<dbReference type="InterPro" id="IPR012160">
    <property type="entry name" value="LtaS-like"/>
</dbReference>
<evidence type="ECO:0000256" key="3">
    <source>
        <dbReference type="ARBA" id="ARBA00022692"/>
    </source>
</evidence>
<evidence type="ECO:0000256" key="7">
    <source>
        <dbReference type="PIRSR" id="PIRSR005091-2"/>
    </source>
</evidence>
<keyword evidence="3 9" id="KW-0812">Transmembrane</keyword>
<evidence type="ECO:0000256" key="9">
    <source>
        <dbReference type="SAM" id="Phobius"/>
    </source>
</evidence>
<evidence type="ECO:0000256" key="2">
    <source>
        <dbReference type="ARBA" id="ARBA00022475"/>
    </source>
</evidence>
<accession>A0A1Q6F768</accession>
<keyword evidence="2" id="KW-1003">Cell membrane</keyword>
<proteinExistence type="predicted"/>
<dbReference type="AlphaFoldDB" id="A0A1Q6F768"/>
<feature type="domain" description="Sulfatase N-terminal" evidence="10">
    <location>
        <begin position="254"/>
        <end position="521"/>
    </location>
</feature>
<dbReference type="Proteomes" id="UP000187417">
    <property type="component" value="Unassembled WGS sequence"/>
</dbReference>
<evidence type="ECO:0000313" key="11">
    <source>
        <dbReference type="EMBL" id="OKY94668.1"/>
    </source>
</evidence>
<dbReference type="PIRSF" id="PIRSF005091">
    <property type="entry name" value="Mmb_sulf_HI1246"/>
    <property type="match status" value="1"/>
</dbReference>
<keyword evidence="7" id="KW-0464">Manganese</keyword>
<gene>
    <name evidence="11" type="ORF">BHV66_04785</name>
</gene>
<evidence type="ECO:0000256" key="1">
    <source>
        <dbReference type="ARBA" id="ARBA00004651"/>
    </source>
</evidence>
<dbReference type="InterPro" id="IPR050448">
    <property type="entry name" value="OpgB/LTA_synthase_biosynth"/>
</dbReference>
<keyword evidence="7" id="KW-0479">Metal-binding</keyword>
<dbReference type="GO" id="GO:0016740">
    <property type="term" value="F:transferase activity"/>
    <property type="evidence" value="ECO:0007669"/>
    <property type="project" value="UniProtKB-KW"/>
</dbReference>
<dbReference type="Gene3D" id="3.40.720.10">
    <property type="entry name" value="Alkaline Phosphatase, subunit A"/>
    <property type="match status" value="1"/>
</dbReference>
<feature type="binding site" evidence="8">
    <location>
        <position position="468"/>
    </location>
    <ligand>
        <name>Mn(2+)</name>
        <dbReference type="ChEBI" id="CHEBI:29035"/>
    </ligand>
</feature>
<feature type="binding site" evidence="7">
    <location>
        <position position="420"/>
    </location>
    <ligand>
        <name>substrate</name>
    </ligand>
</feature>
<dbReference type="PANTHER" id="PTHR47371">
    <property type="entry name" value="LIPOTEICHOIC ACID SYNTHASE"/>
    <property type="match status" value="1"/>
</dbReference>
<dbReference type="GO" id="GO:0046872">
    <property type="term" value="F:metal ion binding"/>
    <property type="evidence" value="ECO:0007669"/>
    <property type="project" value="UniProtKB-KW"/>
</dbReference>
<feature type="transmembrane region" description="Helical" evidence="9">
    <location>
        <begin position="123"/>
        <end position="141"/>
    </location>
</feature>
<feature type="binding site" evidence="8">
    <location>
        <position position="469"/>
    </location>
    <ligand>
        <name>Mn(2+)</name>
        <dbReference type="ChEBI" id="CHEBI:29035"/>
    </ligand>
</feature>
<evidence type="ECO:0000256" key="4">
    <source>
        <dbReference type="ARBA" id="ARBA00022989"/>
    </source>
</evidence>
<evidence type="ECO:0000256" key="8">
    <source>
        <dbReference type="PIRSR" id="PIRSR005091-3"/>
    </source>
</evidence>
<feature type="transmembrane region" description="Helical" evidence="9">
    <location>
        <begin position="153"/>
        <end position="172"/>
    </location>
</feature>
<name>A0A1Q6F768_9BACT</name>
<feature type="transmembrane region" description="Helical" evidence="9">
    <location>
        <begin position="65"/>
        <end position="84"/>
    </location>
</feature>
<dbReference type="Pfam" id="PF00884">
    <property type="entry name" value="Sulfatase"/>
    <property type="match status" value="1"/>
</dbReference>
<comment type="subcellular location">
    <subcellularLocation>
        <location evidence="1">Cell membrane</location>
        <topology evidence="1">Multi-pass membrane protein</topology>
    </subcellularLocation>
</comment>
<keyword evidence="5 9" id="KW-0472">Membrane</keyword>
<protein>
    <submittedName>
        <fullName evidence="11">Phosphoglycerol transferase</fullName>
    </submittedName>
</protein>
<dbReference type="InterPro" id="IPR000917">
    <property type="entry name" value="Sulfatase_N"/>
</dbReference>
<dbReference type="EMBL" id="MNQH01000025">
    <property type="protein sequence ID" value="OKY94668.1"/>
    <property type="molecule type" value="Genomic_DNA"/>
</dbReference>
<dbReference type="STRING" id="28117.BHV66_04785"/>
<reference evidence="11 12" key="1">
    <citation type="journal article" date="2016" name="Nat. Biotechnol.">
        <title>Measurement of bacterial replication rates in microbial communities.</title>
        <authorList>
            <person name="Brown C.T."/>
            <person name="Olm M.R."/>
            <person name="Thomas B.C."/>
            <person name="Banfield J.F."/>
        </authorList>
    </citation>
    <scope>NUCLEOTIDE SEQUENCE [LARGE SCALE GENOMIC DNA]</scope>
    <source>
        <strain evidence="11">CAG:67_53_122</strain>
    </source>
</reference>
<keyword evidence="11" id="KW-0808">Transferase</keyword>
<dbReference type="InterPro" id="IPR017850">
    <property type="entry name" value="Alkaline_phosphatase_core_sf"/>
</dbReference>